<organism evidence="2 3">
    <name type="scientific">Brevundimonas faecalis</name>
    <dbReference type="NCBI Taxonomy" id="947378"/>
    <lineage>
        <taxon>Bacteria</taxon>
        <taxon>Pseudomonadati</taxon>
        <taxon>Pseudomonadota</taxon>
        <taxon>Alphaproteobacteria</taxon>
        <taxon>Caulobacterales</taxon>
        <taxon>Caulobacteraceae</taxon>
        <taxon>Brevundimonas</taxon>
    </lineage>
</organism>
<dbReference type="EMBL" id="JBEPTF010000004">
    <property type="protein sequence ID" value="MET4685105.1"/>
    <property type="molecule type" value="Genomic_DNA"/>
</dbReference>
<evidence type="ECO:0000313" key="2">
    <source>
        <dbReference type="EMBL" id="MET4685105.1"/>
    </source>
</evidence>
<keyword evidence="3" id="KW-1185">Reference proteome</keyword>
<feature type="region of interest" description="Disordered" evidence="1">
    <location>
        <begin position="85"/>
        <end position="108"/>
    </location>
</feature>
<sequence length="108" mass="11754">MASRWSMEAARDLLRRWSNDKVETAVRAGGLTVNLNALERWLLDQQPTSLAEAERLLDLITAHEAGVEPDLESLCRVGGAVRNDLGRGDSRVEVSFDPQASGPLAGRA</sequence>
<dbReference type="RefSeq" id="WP_354090060.1">
    <property type="nucleotide sequence ID" value="NZ_JBEPTF010000004.1"/>
</dbReference>
<evidence type="ECO:0000313" key="3">
    <source>
        <dbReference type="Proteomes" id="UP001549313"/>
    </source>
</evidence>
<feature type="compositionally biased region" description="Basic and acidic residues" evidence="1">
    <location>
        <begin position="85"/>
        <end position="94"/>
    </location>
</feature>
<reference evidence="2 3" key="1">
    <citation type="submission" date="2024-06" db="EMBL/GenBank/DDBJ databases">
        <title>Sorghum-associated microbial communities from plants grown in Nebraska, USA.</title>
        <authorList>
            <person name="Schachtman D."/>
        </authorList>
    </citation>
    <scope>NUCLEOTIDE SEQUENCE [LARGE SCALE GENOMIC DNA]</scope>
    <source>
        <strain evidence="2 3">2814</strain>
    </source>
</reference>
<comment type="caution">
    <text evidence="2">The sequence shown here is derived from an EMBL/GenBank/DDBJ whole genome shotgun (WGS) entry which is preliminary data.</text>
</comment>
<protein>
    <submittedName>
        <fullName evidence="2">Uncharacterized protein</fullName>
    </submittedName>
</protein>
<evidence type="ECO:0000256" key="1">
    <source>
        <dbReference type="SAM" id="MobiDB-lite"/>
    </source>
</evidence>
<name>A0ABV2RF67_9CAUL</name>
<dbReference type="Proteomes" id="UP001549313">
    <property type="component" value="Unassembled WGS sequence"/>
</dbReference>
<accession>A0ABV2RF67</accession>
<proteinExistence type="predicted"/>
<gene>
    <name evidence="2" type="ORF">ABIE19_003054</name>
</gene>